<organism evidence="2 3">
    <name type="scientific">Hebeloma cylindrosporum</name>
    <dbReference type="NCBI Taxonomy" id="76867"/>
    <lineage>
        <taxon>Eukaryota</taxon>
        <taxon>Fungi</taxon>
        <taxon>Dikarya</taxon>
        <taxon>Basidiomycota</taxon>
        <taxon>Agaricomycotina</taxon>
        <taxon>Agaricomycetes</taxon>
        <taxon>Agaricomycetidae</taxon>
        <taxon>Agaricales</taxon>
        <taxon>Agaricineae</taxon>
        <taxon>Hymenogastraceae</taxon>
        <taxon>Hebeloma</taxon>
    </lineage>
</organism>
<feature type="region of interest" description="Disordered" evidence="1">
    <location>
        <begin position="1"/>
        <end position="21"/>
    </location>
</feature>
<evidence type="ECO:0000313" key="2">
    <source>
        <dbReference type="EMBL" id="KIM44291.1"/>
    </source>
</evidence>
<protein>
    <submittedName>
        <fullName evidence="2">Uncharacterized protein</fullName>
    </submittedName>
</protein>
<reference evidence="3" key="2">
    <citation type="submission" date="2015-01" db="EMBL/GenBank/DDBJ databases">
        <title>Evolutionary Origins and Diversification of the Mycorrhizal Mutualists.</title>
        <authorList>
            <consortium name="DOE Joint Genome Institute"/>
            <consortium name="Mycorrhizal Genomics Consortium"/>
            <person name="Kohler A."/>
            <person name="Kuo A."/>
            <person name="Nagy L.G."/>
            <person name="Floudas D."/>
            <person name="Copeland A."/>
            <person name="Barry K.W."/>
            <person name="Cichocki N."/>
            <person name="Veneault-Fourrey C."/>
            <person name="LaButti K."/>
            <person name="Lindquist E.A."/>
            <person name="Lipzen A."/>
            <person name="Lundell T."/>
            <person name="Morin E."/>
            <person name="Murat C."/>
            <person name="Riley R."/>
            <person name="Ohm R."/>
            <person name="Sun H."/>
            <person name="Tunlid A."/>
            <person name="Henrissat B."/>
            <person name="Grigoriev I.V."/>
            <person name="Hibbett D.S."/>
            <person name="Martin F."/>
        </authorList>
    </citation>
    <scope>NUCLEOTIDE SEQUENCE [LARGE SCALE GENOMIC DNA]</scope>
    <source>
        <strain evidence="3">h7</strain>
    </source>
</reference>
<gene>
    <name evidence="2" type="ORF">M413DRAFT_25718</name>
</gene>
<evidence type="ECO:0000313" key="3">
    <source>
        <dbReference type="Proteomes" id="UP000053424"/>
    </source>
</evidence>
<dbReference type="Proteomes" id="UP000053424">
    <property type="component" value="Unassembled WGS sequence"/>
</dbReference>
<feature type="compositionally biased region" description="Polar residues" evidence="1">
    <location>
        <begin position="1"/>
        <end position="12"/>
    </location>
</feature>
<dbReference type="AlphaFoldDB" id="A0A0C3CKH3"/>
<name>A0A0C3CKH3_HEBCY</name>
<evidence type="ECO:0000256" key="1">
    <source>
        <dbReference type="SAM" id="MobiDB-lite"/>
    </source>
</evidence>
<dbReference type="HOGENOM" id="CLU_2542823_0_0_1"/>
<sequence>MAEACATNSSPDLSGLEGEGDEHLKDVPAVEIWHQTFKRQSKGRRLVEKYNEIVEGEEIEFATPEAESDLYEALEVEALLSAI</sequence>
<keyword evidence="3" id="KW-1185">Reference proteome</keyword>
<accession>A0A0C3CKH3</accession>
<reference evidence="2 3" key="1">
    <citation type="submission" date="2014-04" db="EMBL/GenBank/DDBJ databases">
        <authorList>
            <consortium name="DOE Joint Genome Institute"/>
            <person name="Kuo A."/>
            <person name="Gay G."/>
            <person name="Dore J."/>
            <person name="Kohler A."/>
            <person name="Nagy L.G."/>
            <person name="Floudas D."/>
            <person name="Copeland A."/>
            <person name="Barry K.W."/>
            <person name="Cichocki N."/>
            <person name="Veneault-Fourrey C."/>
            <person name="LaButti K."/>
            <person name="Lindquist E.A."/>
            <person name="Lipzen A."/>
            <person name="Lundell T."/>
            <person name="Morin E."/>
            <person name="Murat C."/>
            <person name="Sun H."/>
            <person name="Tunlid A."/>
            <person name="Henrissat B."/>
            <person name="Grigoriev I.V."/>
            <person name="Hibbett D.S."/>
            <person name="Martin F."/>
            <person name="Nordberg H.P."/>
            <person name="Cantor M.N."/>
            <person name="Hua S.X."/>
        </authorList>
    </citation>
    <scope>NUCLEOTIDE SEQUENCE [LARGE SCALE GENOMIC DNA]</scope>
    <source>
        <strain evidence="3">h7</strain>
    </source>
</reference>
<dbReference type="EMBL" id="KN831774">
    <property type="protein sequence ID" value="KIM44291.1"/>
    <property type="molecule type" value="Genomic_DNA"/>
</dbReference>
<proteinExistence type="predicted"/>